<evidence type="ECO:0000313" key="5">
    <source>
        <dbReference type="Proteomes" id="UP000325313"/>
    </source>
</evidence>
<dbReference type="EMBL" id="VDEP01000411">
    <property type="protein sequence ID" value="KAA1086374.1"/>
    <property type="molecule type" value="Genomic_DNA"/>
</dbReference>
<dbReference type="Proteomes" id="UP000325313">
    <property type="component" value="Unassembled WGS sequence"/>
</dbReference>
<accession>A0A5B0MZY4</accession>
<dbReference type="EMBL" id="VSWC01000119">
    <property type="protein sequence ID" value="KAA1082561.1"/>
    <property type="molecule type" value="Genomic_DNA"/>
</dbReference>
<name>A0A5B0MZY4_PUCGR</name>
<evidence type="ECO:0000313" key="2">
    <source>
        <dbReference type="EMBL" id="KAA1082561.1"/>
    </source>
</evidence>
<dbReference type="AlphaFoldDB" id="A0A5B0MZY4"/>
<reference evidence="4 5" key="1">
    <citation type="submission" date="2019-05" db="EMBL/GenBank/DDBJ databases">
        <title>Emergence of the Ug99 lineage of the wheat stem rust pathogen through somatic hybridization.</title>
        <authorList>
            <person name="Li F."/>
            <person name="Upadhyaya N.M."/>
            <person name="Sperschneider J."/>
            <person name="Matny O."/>
            <person name="Nguyen-Phuc H."/>
            <person name="Mago R."/>
            <person name="Raley C."/>
            <person name="Miller M.E."/>
            <person name="Silverstein K.A.T."/>
            <person name="Henningsen E."/>
            <person name="Hirsch C.D."/>
            <person name="Visser B."/>
            <person name="Pretorius Z.A."/>
            <person name="Steffenson B.J."/>
            <person name="Schwessinger B."/>
            <person name="Dodds P.N."/>
            <person name="Figueroa M."/>
        </authorList>
    </citation>
    <scope>NUCLEOTIDE SEQUENCE [LARGE SCALE GENOMIC DNA]</scope>
    <source>
        <strain evidence="2">21-0</strain>
        <strain evidence="3 5">Ug99</strain>
    </source>
</reference>
<keyword evidence="4" id="KW-1185">Reference proteome</keyword>
<comment type="caution">
    <text evidence="2">The sequence shown here is derived from an EMBL/GenBank/DDBJ whole genome shotgun (WGS) entry which is preliminary data.</text>
</comment>
<evidence type="ECO:0000313" key="4">
    <source>
        <dbReference type="Proteomes" id="UP000324748"/>
    </source>
</evidence>
<gene>
    <name evidence="2" type="ORF">PGT21_007029</name>
    <name evidence="1" type="ORF">PGT21_032921</name>
    <name evidence="3" type="ORF">PGTUg99_020243</name>
</gene>
<evidence type="ECO:0000313" key="1">
    <source>
        <dbReference type="EMBL" id="KAA1072342.1"/>
    </source>
</evidence>
<organism evidence="2 4">
    <name type="scientific">Puccinia graminis f. sp. tritici</name>
    <dbReference type="NCBI Taxonomy" id="56615"/>
    <lineage>
        <taxon>Eukaryota</taxon>
        <taxon>Fungi</taxon>
        <taxon>Dikarya</taxon>
        <taxon>Basidiomycota</taxon>
        <taxon>Pucciniomycotina</taxon>
        <taxon>Pucciniomycetes</taxon>
        <taxon>Pucciniales</taxon>
        <taxon>Pucciniaceae</taxon>
        <taxon>Puccinia</taxon>
    </lineage>
</organism>
<sequence length="51" mass="5716">MLRRKASLTHLLGPAEGMFETSKPVPPVRFQLFMGFLSPLDSDDFGDIGEY</sequence>
<dbReference type="EMBL" id="VSWC01000170">
    <property type="protein sequence ID" value="KAA1072342.1"/>
    <property type="molecule type" value="Genomic_DNA"/>
</dbReference>
<protein>
    <submittedName>
        <fullName evidence="2">Uncharacterized protein</fullName>
    </submittedName>
</protein>
<evidence type="ECO:0000313" key="3">
    <source>
        <dbReference type="EMBL" id="KAA1086374.1"/>
    </source>
</evidence>
<proteinExistence type="predicted"/>
<dbReference type="Proteomes" id="UP000324748">
    <property type="component" value="Unassembled WGS sequence"/>
</dbReference>